<protein>
    <submittedName>
        <fullName evidence="2">Uncharacterized protein</fullName>
    </submittedName>
</protein>
<sequence length="72" mass="7956">MAVQEKVMDSLILFFTLVAPIGYGGSPLNDVINGKDTLVQNQLEEMIDFGSEFFKPNLAPGKGTREFPQHTL</sequence>
<keyword evidence="3" id="KW-1185">Reference proteome</keyword>
<dbReference type="AlphaFoldDB" id="A0AA38L9C4"/>
<evidence type="ECO:0000313" key="3">
    <source>
        <dbReference type="Proteomes" id="UP000824469"/>
    </source>
</evidence>
<reference evidence="2 3" key="1">
    <citation type="journal article" date="2021" name="Nat. Plants">
        <title>The Taxus genome provides insights into paclitaxel biosynthesis.</title>
        <authorList>
            <person name="Xiong X."/>
            <person name="Gou J."/>
            <person name="Liao Q."/>
            <person name="Li Y."/>
            <person name="Zhou Q."/>
            <person name="Bi G."/>
            <person name="Li C."/>
            <person name="Du R."/>
            <person name="Wang X."/>
            <person name="Sun T."/>
            <person name="Guo L."/>
            <person name="Liang H."/>
            <person name="Lu P."/>
            <person name="Wu Y."/>
            <person name="Zhang Z."/>
            <person name="Ro D.K."/>
            <person name="Shang Y."/>
            <person name="Huang S."/>
            <person name="Yan J."/>
        </authorList>
    </citation>
    <scope>NUCLEOTIDE SEQUENCE [LARGE SCALE GENOMIC DNA]</scope>
    <source>
        <strain evidence="2">Ta-2019</strain>
    </source>
</reference>
<evidence type="ECO:0000313" key="2">
    <source>
        <dbReference type="EMBL" id="KAH9312965.1"/>
    </source>
</evidence>
<evidence type="ECO:0000256" key="1">
    <source>
        <dbReference type="SAM" id="SignalP"/>
    </source>
</evidence>
<gene>
    <name evidence="2" type="ORF">KI387_028000</name>
</gene>
<accession>A0AA38L9C4</accession>
<feature type="non-terminal residue" evidence="2">
    <location>
        <position position="72"/>
    </location>
</feature>
<dbReference type="EMBL" id="JAHRHJ020000006">
    <property type="protein sequence ID" value="KAH9312965.1"/>
    <property type="molecule type" value="Genomic_DNA"/>
</dbReference>
<dbReference type="Proteomes" id="UP000824469">
    <property type="component" value="Unassembled WGS sequence"/>
</dbReference>
<keyword evidence="1" id="KW-0732">Signal</keyword>
<proteinExistence type="predicted"/>
<comment type="caution">
    <text evidence="2">The sequence shown here is derived from an EMBL/GenBank/DDBJ whole genome shotgun (WGS) entry which is preliminary data.</text>
</comment>
<feature type="chain" id="PRO_5041363564" evidence="1">
    <location>
        <begin position="25"/>
        <end position="72"/>
    </location>
</feature>
<name>A0AA38L9C4_TAXCH</name>
<feature type="signal peptide" evidence="1">
    <location>
        <begin position="1"/>
        <end position="24"/>
    </location>
</feature>
<organism evidence="2 3">
    <name type="scientific">Taxus chinensis</name>
    <name type="common">Chinese yew</name>
    <name type="synonym">Taxus wallichiana var. chinensis</name>
    <dbReference type="NCBI Taxonomy" id="29808"/>
    <lineage>
        <taxon>Eukaryota</taxon>
        <taxon>Viridiplantae</taxon>
        <taxon>Streptophyta</taxon>
        <taxon>Embryophyta</taxon>
        <taxon>Tracheophyta</taxon>
        <taxon>Spermatophyta</taxon>
        <taxon>Pinopsida</taxon>
        <taxon>Pinidae</taxon>
        <taxon>Conifers II</taxon>
        <taxon>Cupressales</taxon>
        <taxon>Taxaceae</taxon>
        <taxon>Taxus</taxon>
    </lineage>
</organism>